<dbReference type="InterPro" id="IPR001647">
    <property type="entry name" value="HTH_TetR"/>
</dbReference>
<evidence type="ECO:0000256" key="2">
    <source>
        <dbReference type="PROSITE-ProRule" id="PRU00335"/>
    </source>
</evidence>
<keyword evidence="5" id="KW-1185">Reference proteome</keyword>
<name>A0ABQ1YB93_9BACL</name>
<dbReference type="Pfam" id="PF00440">
    <property type="entry name" value="TetR_N"/>
    <property type="match status" value="1"/>
</dbReference>
<dbReference type="Proteomes" id="UP000659344">
    <property type="component" value="Unassembled WGS sequence"/>
</dbReference>
<keyword evidence="1 2" id="KW-0238">DNA-binding</keyword>
<reference evidence="5" key="1">
    <citation type="journal article" date="2019" name="Int. J. Syst. Evol. Microbiol.">
        <title>The Global Catalogue of Microorganisms (GCM) 10K type strain sequencing project: providing services to taxonomists for standard genome sequencing and annotation.</title>
        <authorList>
            <consortium name="The Broad Institute Genomics Platform"/>
            <consortium name="The Broad Institute Genome Sequencing Center for Infectious Disease"/>
            <person name="Wu L."/>
            <person name="Ma J."/>
        </authorList>
    </citation>
    <scope>NUCLEOTIDE SEQUENCE [LARGE SCALE GENOMIC DNA]</scope>
    <source>
        <strain evidence="5">CGMCC 1.12769</strain>
    </source>
</reference>
<dbReference type="PROSITE" id="PS50977">
    <property type="entry name" value="HTH_TETR_2"/>
    <property type="match status" value="1"/>
</dbReference>
<evidence type="ECO:0000313" key="4">
    <source>
        <dbReference type="EMBL" id="GGH18377.1"/>
    </source>
</evidence>
<dbReference type="PANTHER" id="PTHR43479">
    <property type="entry name" value="ACREF/ENVCD OPERON REPRESSOR-RELATED"/>
    <property type="match status" value="1"/>
</dbReference>
<dbReference type="PRINTS" id="PR00455">
    <property type="entry name" value="HTHTETR"/>
</dbReference>
<dbReference type="RefSeq" id="WP_188537172.1">
    <property type="nucleotide sequence ID" value="NZ_BMFT01000001.1"/>
</dbReference>
<feature type="DNA-binding region" description="H-T-H motif" evidence="2">
    <location>
        <begin position="29"/>
        <end position="48"/>
    </location>
</feature>
<gene>
    <name evidence="4" type="ORF">GCM10008013_14310</name>
</gene>
<evidence type="ECO:0000259" key="3">
    <source>
        <dbReference type="PROSITE" id="PS50977"/>
    </source>
</evidence>
<dbReference type="Gene3D" id="1.10.357.10">
    <property type="entry name" value="Tetracycline Repressor, domain 2"/>
    <property type="match status" value="1"/>
</dbReference>
<dbReference type="InterPro" id="IPR050624">
    <property type="entry name" value="HTH-type_Tx_Regulator"/>
</dbReference>
<accession>A0ABQ1YB93</accession>
<evidence type="ECO:0000313" key="5">
    <source>
        <dbReference type="Proteomes" id="UP000659344"/>
    </source>
</evidence>
<dbReference type="InterPro" id="IPR009057">
    <property type="entry name" value="Homeodomain-like_sf"/>
</dbReference>
<dbReference type="PANTHER" id="PTHR43479:SF11">
    <property type="entry name" value="ACREF_ENVCD OPERON REPRESSOR-RELATED"/>
    <property type="match status" value="1"/>
</dbReference>
<sequence length="212" mass="24673">MNKIKVDTKQHILEVSLDLFSRKGYSSVSIRDICGKVGIKESSVYYHFKNKQDIFESLCQSFTDVTYAIPQNFAVEMSKVTTVSEEAFLFVCQSFLNDYLMDDKVNKFIRMLILEQSTNSEAAELYHKVLFDEALSGQRVIFEWLVKIGFLKDNAVDSMVMDYYAPVVYLFHRYLVAGEITEQIKAEVNQQLIKHVQHFLIKYKVDNQNQEC</sequence>
<proteinExistence type="predicted"/>
<evidence type="ECO:0000256" key="1">
    <source>
        <dbReference type="ARBA" id="ARBA00023125"/>
    </source>
</evidence>
<dbReference type="EMBL" id="BMFT01000001">
    <property type="protein sequence ID" value="GGH18377.1"/>
    <property type="molecule type" value="Genomic_DNA"/>
</dbReference>
<comment type="caution">
    <text evidence="4">The sequence shown here is derived from an EMBL/GenBank/DDBJ whole genome shotgun (WGS) entry which is preliminary data.</text>
</comment>
<protein>
    <recommendedName>
        <fullName evidence="3">HTH tetR-type domain-containing protein</fullName>
    </recommendedName>
</protein>
<dbReference type="SUPFAM" id="SSF46689">
    <property type="entry name" value="Homeodomain-like"/>
    <property type="match status" value="1"/>
</dbReference>
<organism evidence="4 5">
    <name type="scientific">Paenibacillus segetis</name>
    <dbReference type="NCBI Taxonomy" id="1325360"/>
    <lineage>
        <taxon>Bacteria</taxon>
        <taxon>Bacillati</taxon>
        <taxon>Bacillota</taxon>
        <taxon>Bacilli</taxon>
        <taxon>Bacillales</taxon>
        <taxon>Paenibacillaceae</taxon>
        <taxon>Paenibacillus</taxon>
    </lineage>
</organism>
<feature type="domain" description="HTH tetR-type" evidence="3">
    <location>
        <begin position="6"/>
        <end position="66"/>
    </location>
</feature>